<evidence type="ECO:0000256" key="8">
    <source>
        <dbReference type="SAM" id="MobiDB-lite"/>
    </source>
</evidence>
<proteinExistence type="inferred from homology"/>
<dbReference type="Pfam" id="PF05192">
    <property type="entry name" value="MutS_III"/>
    <property type="match status" value="1"/>
</dbReference>
<dbReference type="Pfam" id="PF00488">
    <property type="entry name" value="MutS_V"/>
    <property type="match status" value="1"/>
</dbReference>
<evidence type="ECO:0000256" key="6">
    <source>
        <dbReference type="ARBA" id="ARBA00023254"/>
    </source>
</evidence>
<dbReference type="GO" id="GO:0007131">
    <property type="term" value="P:reciprocal meiotic recombination"/>
    <property type="evidence" value="ECO:0007669"/>
    <property type="project" value="TreeGrafter"/>
</dbReference>
<evidence type="ECO:0000256" key="2">
    <source>
        <dbReference type="ARBA" id="ARBA00022151"/>
    </source>
</evidence>
<dbReference type="SUPFAM" id="SSF48334">
    <property type="entry name" value="DNA repair protein MutS, domain III"/>
    <property type="match status" value="1"/>
</dbReference>
<sequence length="1002" mass="113209">MSSQYLTDSSSIYRSIPTTSNDNQNSRSITTNPPNFSRDKKSISSSTIINSSLSPSKSSLPTRRPRTSASTRVGRGGESHSFVVAVIEGRGGIASEVGMCFIDLRTSESILSQKISDSKTYVKTLHKMNIYDPVEILLSVTSVEPSKSKLCKILEDSMPFATIVPIGRKYFNDAIDCVTARNLELICNINSPHSNQSLYGVLNKTSTSMGARLLRTNILQPLNDAVTINTRLDSVEALKPFQDIDHLITTLIQVPRKPTIKHSEQSINNIIILKHTLKLIQILKDSLARCQNSLIVAIRELLSDSRLITFEDLINEVINKDITYQKSSLGLRNQRCYAVKLDKHTKKQLTIFTKLSRIITVNQYEIPLKIQFSPSTGFYLSTSTDVLNEHQLPLIFINVCKKKKMLTFTTLELNTKINDSLTEVYLMSDKTIEDLISEIRCNIGVLYKVSEAISMLDMLTSFAHQCTISNYVRPEFTDTLAIKNGRHPMRECLYNDPFIPNDTYANNATNFQLITGPNMSGKSTYLRQIVLISIMSQIGSFVPAEYASFRMTNQIFTRICNDDNIETNSSTFIVEMRETSYILQNITNNSLVIIDELGRGTSTHDGLGITYAVCEELLKTKLTRYLTVYPNVVNLHLEVEIENQSAMKYLYRVKDGSNDDEHYGLRVGKMIGLPNDIIEIASKISYKLKNLIDTNKAKSVSNKMIQRRKVLLQQTEQSTSISPPATNVINLIDFRNPQIPNTDGLAKSVELVFENFKKFSNYKKKENKENNHHIEKILQHAHEFNILVQESVQHCKQVTTYSKIFVEYLQAMTEEDVTGSDFIEVMKSQIQSAMKNKSDIENVTQGFSEILTMLVNLVWDLEDHTNQTNIEQLLSDDVNRARKEQKTREFAAWGTGITTGVAICAAPFTAGASLAIIGALGLASTVVTKELSKIIDEYNGFIEIFKSAIEDITKITSKYSTDAENVNFRMTRIKYLSMKNQWARVNEVFETYKDDLQRILMQ</sequence>
<dbReference type="InterPro" id="IPR027417">
    <property type="entry name" value="P-loop_NTPase"/>
</dbReference>
<dbReference type="GO" id="GO:0030983">
    <property type="term" value="F:mismatched DNA binding"/>
    <property type="evidence" value="ECO:0007669"/>
    <property type="project" value="InterPro"/>
</dbReference>
<feature type="compositionally biased region" description="Polar residues" evidence="8">
    <location>
        <begin position="1"/>
        <end position="35"/>
    </location>
</feature>
<feature type="region of interest" description="Disordered" evidence="8">
    <location>
        <begin position="1"/>
        <end position="75"/>
    </location>
</feature>
<gene>
    <name evidence="10" type="ORF">DEBURN_LOCUS8876</name>
</gene>
<dbReference type="InterPro" id="IPR045076">
    <property type="entry name" value="MutS"/>
</dbReference>
<keyword evidence="11" id="KW-1185">Reference proteome</keyword>
<keyword evidence="5" id="KW-0238">DNA-binding</keyword>
<dbReference type="PROSITE" id="PS00486">
    <property type="entry name" value="DNA_MISMATCH_REPAIR_2"/>
    <property type="match status" value="1"/>
</dbReference>
<feature type="compositionally biased region" description="Low complexity" evidence="8">
    <location>
        <begin position="43"/>
        <end position="62"/>
    </location>
</feature>
<dbReference type="OrthoDB" id="276261at2759"/>
<dbReference type="GO" id="GO:0005634">
    <property type="term" value="C:nucleus"/>
    <property type="evidence" value="ECO:0007669"/>
    <property type="project" value="TreeGrafter"/>
</dbReference>
<dbReference type="PANTHER" id="PTHR11361">
    <property type="entry name" value="DNA MISMATCH REPAIR PROTEIN MUTS FAMILY MEMBER"/>
    <property type="match status" value="1"/>
</dbReference>
<evidence type="ECO:0000256" key="5">
    <source>
        <dbReference type="ARBA" id="ARBA00023125"/>
    </source>
</evidence>
<keyword evidence="3" id="KW-0547">Nucleotide-binding</keyword>
<feature type="domain" description="DNA mismatch repair proteins mutS family" evidence="9">
    <location>
        <begin position="590"/>
        <end position="606"/>
    </location>
</feature>
<dbReference type="FunFam" id="3.40.50.300:FF:000870">
    <property type="entry name" value="MutS protein homolog 4"/>
    <property type="match status" value="1"/>
</dbReference>
<protein>
    <recommendedName>
        <fullName evidence="2 7">DNA mismatch repair protein MSH3</fullName>
    </recommendedName>
    <alternativeName>
        <fullName evidence="2 7">DNA mismatch repair protein MSH3</fullName>
    </alternativeName>
</protein>
<dbReference type="SMART" id="SM00534">
    <property type="entry name" value="MUTSac"/>
    <property type="match status" value="1"/>
</dbReference>
<accession>A0A9N9C551</accession>
<comment type="caution">
    <text evidence="10">The sequence shown here is derived from an EMBL/GenBank/DDBJ whole genome shotgun (WGS) entry which is preliminary data.</text>
</comment>
<evidence type="ECO:0000256" key="1">
    <source>
        <dbReference type="ARBA" id="ARBA00006271"/>
    </source>
</evidence>
<dbReference type="GO" id="GO:0005524">
    <property type="term" value="F:ATP binding"/>
    <property type="evidence" value="ECO:0007669"/>
    <property type="project" value="UniProtKB-KW"/>
</dbReference>
<reference evidence="10" key="1">
    <citation type="submission" date="2021-06" db="EMBL/GenBank/DDBJ databases">
        <authorList>
            <person name="Kallberg Y."/>
            <person name="Tangrot J."/>
            <person name="Rosling A."/>
        </authorList>
    </citation>
    <scope>NUCLEOTIDE SEQUENCE</scope>
    <source>
        <strain evidence="10">AZ414A</strain>
    </source>
</reference>
<comment type="similarity">
    <text evidence="1">Belongs to the DNA mismatch repair MutS family.</text>
</comment>
<dbReference type="Gene3D" id="1.10.1420.10">
    <property type="match status" value="2"/>
</dbReference>
<evidence type="ECO:0000256" key="3">
    <source>
        <dbReference type="ARBA" id="ARBA00022741"/>
    </source>
</evidence>
<dbReference type="SUPFAM" id="SSF52540">
    <property type="entry name" value="P-loop containing nucleoside triphosphate hydrolases"/>
    <property type="match status" value="1"/>
</dbReference>
<dbReference type="SMART" id="SM00533">
    <property type="entry name" value="MUTSd"/>
    <property type="match status" value="1"/>
</dbReference>
<keyword evidence="6" id="KW-0469">Meiosis</keyword>
<dbReference type="InterPro" id="IPR036187">
    <property type="entry name" value="DNA_mismatch_repair_MutS_sf"/>
</dbReference>
<dbReference type="GO" id="GO:0140664">
    <property type="term" value="F:ATP-dependent DNA damage sensor activity"/>
    <property type="evidence" value="ECO:0007669"/>
    <property type="project" value="InterPro"/>
</dbReference>
<dbReference type="InterPro" id="IPR007696">
    <property type="entry name" value="DNA_mismatch_repair_MutS_core"/>
</dbReference>
<evidence type="ECO:0000313" key="10">
    <source>
        <dbReference type="EMBL" id="CAG8587408.1"/>
    </source>
</evidence>
<evidence type="ECO:0000259" key="9">
    <source>
        <dbReference type="PROSITE" id="PS00486"/>
    </source>
</evidence>
<evidence type="ECO:0000256" key="4">
    <source>
        <dbReference type="ARBA" id="ARBA00022840"/>
    </source>
</evidence>
<keyword evidence="4" id="KW-0067">ATP-binding</keyword>
<evidence type="ECO:0000313" key="11">
    <source>
        <dbReference type="Proteomes" id="UP000789706"/>
    </source>
</evidence>
<dbReference type="GO" id="GO:0006298">
    <property type="term" value="P:mismatch repair"/>
    <property type="evidence" value="ECO:0007669"/>
    <property type="project" value="InterPro"/>
</dbReference>
<dbReference type="PANTHER" id="PTHR11361:SF21">
    <property type="entry name" value="MUTS PROTEIN HOMOLOG 4"/>
    <property type="match status" value="1"/>
</dbReference>
<dbReference type="Gene3D" id="3.40.50.300">
    <property type="entry name" value="P-loop containing nucleotide triphosphate hydrolases"/>
    <property type="match status" value="1"/>
</dbReference>
<name>A0A9N9C551_9GLOM</name>
<evidence type="ECO:0000256" key="7">
    <source>
        <dbReference type="ARBA" id="ARBA00073774"/>
    </source>
</evidence>
<dbReference type="AlphaFoldDB" id="A0A9N9C551"/>
<organism evidence="10 11">
    <name type="scientific">Diversispora eburnea</name>
    <dbReference type="NCBI Taxonomy" id="1213867"/>
    <lineage>
        <taxon>Eukaryota</taxon>
        <taxon>Fungi</taxon>
        <taxon>Fungi incertae sedis</taxon>
        <taxon>Mucoromycota</taxon>
        <taxon>Glomeromycotina</taxon>
        <taxon>Glomeromycetes</taxon>
        <taxon>Diversisporales</taxon>
        <taxon>Diversisporaceae</taxon>
        <taxon>Diversispora</taxon>
    </lineage>
</organism>
<dbReference type="EMBL" id="CAJVPK010001455">
    <property type="protein sequence ID" value="CAG8587408.1"/>
    <property type="molecule type" value="Genomic_DNA"/>
</dbReference>
<dbReference type="InterPro" id="IPR000432">
    <property type="entry name" value="DNA_mismatch_repair_MutS_C"/>
</dbReference>
<dbReference type="Proteomes" id="UP000789706">
    <property type="component" value="Unassembled WGS sequence"/>
</dbReference>